<reference evidence="2 3" key="1">
    <citation type="submission" date="2018-08" db="EMBL/GenBank/DDBJ databases">
        <title>Meiothermus terrae DSM 26712 genome sequencing project.</title>
        <authorList>
            <person name="Da Costa M.S."/>
            <person name="Albuquerque L."/>
            <person name="Raposo P."/>
            <person name="Froufe H.J.C."/>
            <person name="Barroso C.S."/>
            <person name="Egas C."/>
        </authorList>
    </citation>
    <scope>NUCLEOTIDE SEQUENCE [LARGE SCALE GENOMIC DNA]</scope>
    <source>
        <strain evidence="2 3">DSM 26712</strain>
    </source>
</reference>
<feature type="compositionally biased region" description="Gly residues" evidence="1">
    <location>
        <begin position="359"/>
        <end position="368"/>
    </location>
</feature>
<feature type="compositionally biased region" description="Low complexity" evidence="1">
    <location>
        <begin position="304"/>
        <end position="314"/>
    </location>
</feature>
<evidence type="ECO:0000313" key="3">
    <source>
        <dbReference type="Proteomes" id="UP000265715"/>
    </source>
</evidence>
<organism evidence="2 3">
    <name type="scientific">Calidithermus terrae</name>
    <dbReference type="NCBI Taxonomy" id="1408545"/>
    <lineage>
        <taxon>Bacteria</taxon>
        <taxon>Thermotogati</taxon>
        <taxon>Deinococcota</taxon>
        <taxon>Deinococci</taxon>
        <taxon>Thermales</taxon>
        <taxon>Thermaceae</taxon>
        <taxon>Calidithermus</taxon>
    </lineage>
</organism>
<evidence type="ECO:0000256" key="1">
    <source>
        <dbReference type="SAM" id="MobiDB-lite"/>
    </source>
</evidence>
<evidence type="ECO:0000313" key="2">
    <source>
        <dbReference type="EMBL" id="RIH77334.1"/>
    </source>
</evidence>
<protein>
    <submittedName>
        <fullName evidence="2">Uncharacterized protein</fullName>
    </submittedName>
</protein>
<accession>A0A399DYF9</accession>
<name>A0A399DYF9_9DEIN</name>
<comment type="caution">
    <text evidence="2">The sequence shown here is derived from an EMBL/GenBank/DDBJ whole genome shotgun (WGS) entry which is preliminary data.</text>
</comment>
<feature type="region of interest" description="Disordered" evidence="1">
    <location>
        <begin position="210"/>
        <end position="397"/>
    </location>
</feature>
<dbReference type="EMBL" id="QXDL01000291">
    <property type="protein sequence ID" value="RIH77334.1"/>
    <property type="molecule type" value="Genomic_DNA"/>
</dbReference>
<feature type="compositionally biased region" description="Low complexity" evidence="1">
    <location>
        <begin position="324"/>
        <end position="333"/>
    </location>
</feature>
<sequence length="397" mass="39474">MVARQGDVEAPLAVHGAAGQHDLAVGLQGQAQAREDIGAAAGGGAAEGGHDRAPRAEGGVGAAVGVQPRQQEVGAVGVDAGHQHLPVGLEGQGVGDAVPPEVHPRHAPRAEGGVGAAVGAEAGHPEAGGGPLEVVEVARHQDLAVGLEGHRLGPLVGVPRDEVGQRLPPRAEGGVRRAGRRVAGHRGVVGELPRAAAVARDHHPAVALQRQGQGEVAAPEVGHRPPAVAEGGVRGAGGRVHGHREDGLAGQAGRGGPDLQAVAPGQRPGGGAEGQGLLHRLVGGDLGEAGGEGEARRRVARPVHQAQPHHPAQAPGGGEGEGQPGRLPRQQGQALRAEGQGQVGLGLGRRGRARFRVAGGEGQGQGRGQGRRAAGRGTRAAFTTRSVEPFAGGASAK</sequence>
<dbReference type="AlphaFoldDB" id="A0A399DYF9"/>
<dbReference type="Proteomes" id="UP000265715">
    <property type="component" value="Unassembled WGS sequence"/>
</dbReference>
<proteinExistence type="predicted"/>
<keyword evidence="3" id="KW-1185">Reference proteome</keyword>
<gene>
    <name evidence="2" type="ORF">Mterra_03781</name>
</gene>
<feature type="region of interest" description="Disordered" evidence="1">
    <location>
        <begin position="36"/>
        <end position="58"/>
    </location>
</feature>